<proteinExistence type="predicted"/>
<comment type="caution">
    <text evidence="1">The sequence shown here is derived from an EMBL/GenBank/DDBJ whole genome shotgun (WGS) entry which is preliminary data.</text>
</comment>
<dbReference type="EMBL" id="BMAT01013546">
    <property type="protein sequence ID" value="GFS15151.1"/>
    <property type="molecule type" value="Genomic_DNA"/>
</dbReference>
<keyword evidence="2" id="KW-1185">Reference proteome</keyword>
<dbReference type="AlphaFoldDB" id="A0AAV4IYC1"/>
<evidence type="ECO:0000313" key="1">
    <source>
        <dbReference type="EMBL" id="GFS15151.1"/>
    </source>
</evidence>
<accession>A0AAV4IYC1</accession>
<dbReference type="Proteomes" id="UP000762676">
    <property type="component" value="Unassembled WGS sequence"/>
</dbReference>
<name>A0AAV4IYC1_9GAST</name>
<protein>
    <submittedName>
        <fullName evidence="1">Uncharacterized protein</fullName>
    </submittedName>
</protein>
<gene>
    <name evidence="1" type="ORF">ElyMa_006764400</name>
</gene>
<organism evidence="1 2">
    <name type="scientific">Elysia marginata</name>
    <dbReference type="NCBI Taxonomy" id="1093978"/>
    <lineage>
        <taxon>Eukaryota</taxon>
        <taxon>Metazoa</taxon>
        <taxon>Spiralia</taxon>
        <taxon>Lophotrochozoa</taxon>
        <taxon>Mollusca</taxon>
        <taxon>Gastropoda</taxon>
        <taxon>Heterobranchia</taxon>
        <taxon>Euthyneura</taxon>
        <taxon>Panpulmonata</taxon>
        <taxon>Sacoglossa</taxon>
        <taxon>Placobranchoidea</taxon>
        <taxon>Plakobranchidae</taxon>
        <taxon>Elysia</taxon>
    </lineage>
</organism>
<evidence type="ECO:0000313" key="2">
    <source>
        <dbReference type="Proteomes" id="UP000762676"/>
    </source>
</evidence>
<reference evidence="1 2" key="1">
    <citation type="journal article" date="2021" name="Elife">
        <title>Chloroplast acquisition without the gene transfer in kleptoplastic sea slugs, Plakobranchus ocellatus.</title>
        <authorList>
            <person name="Maeda T."/>
            <person name="Takahashi S."/>
            <person name="Yoshida T."/>
            <person name="Shimamura S."/>
            <person name="Takaki Y."/>
            <person name="Nagai Y."/>
            <person name="Toyoda A."/>
            <person name="Suzuki Y."/>
            <person name="Arimoto A."/>
            <person name="Ishii H."/>
            <person name="Satoh N."/>
            <person name="Nishiyama T."/>
            <person name="Hasebe M."/>
            <person name="Maruyama T."/>
            <person name="Minagawa J."/>
            <person name="Obokata J."/>
            <person name="Shigenobu S."/>
        </authorList>
    </citation>
    <scope>NUCLEOTIDE SEQUENCE [LARGE SCALE GENOMIC DNA]</scope>
</reference>
<sequence>MPTGQADSTGYSHMIGDKTNWIKSGTPRQKTGRAAAGGCGGGCGCCVFSVAVRSLMLDSPCYYSVRVVYECPRRGIVQLMYTPGIDQEVGPGAGQGLLITGPCHGRPDRAGSMLNCLVET</sequence>